<evidence type="ECO:0000256" key="8">
    <source>
        <dbReference type="ARBA" id="ARBA00022833"/>
    </source>
</evidence>
<keyword evidence="17" id="KW-1185">Reference proteome</keyword>
<dbReference type="InterPro" id="IPR036236">
    <property type="entry name" value="Znf_C2H2_sf"/>
</dbReference>
<evidence type="ECO:0000256" key="4">
    <source>
        <dbReference type="ARBA" id="ARBA00022490"/>
    </source>
</evidence>
<evidence type="ECO:0000256" key="1">
    <source>
        <dbReference type="ARBA" id="ARBA00004123"/>
    </source>
</evidence>
<feature type="non-terminal residue" evidence="16">
    <location>
        <position position="1"/>
    </location>
</feature>
<evidence type="ECO:0000256" key="12">
    <source>
        <dbReference type="ARBA" id="ARBA00023242"/>
    </source>
</evidence>
<feature type="domain" description="C2H2-type" evidence="15">
    <location>
        <begin position="351"/>
        <end position="378"/>
    </location>
</feature>
<keyword evidence="12" id="KW-0539">Nucleus</keyword>
<evidence type="ECO:0000313" key="16">
    <source>
        <dbReference type="EMBL" id="OTF78578.1"/>
    </source>
</evidence>
<keyword evidence="6" id="KW-0677">Repeat</keyword>
<reference evidence="16 17" key="1">
    <citation type="submission" date="2017-03" db="EMBL/GenBank/DDBJ databases">
        <title>Genome Survey of Euroglyphus maynei.</title>
        <authorList>
            <person name="Arlian L.G."/>
            <person name="Morgan M.S."/>
            <person name="Rider S.D."/>
        </authorList>
    </citation>
    <scope>NUCLEOTIDE SEQUENCE [LARGE SCALE GENOMIC DNA]</scope>
    <source>
        <strain evidence="16">Arlian Lab</strain>
        <tissue evidence="16">Whole body</tissue>
    </source>
</reference>
<dbReference type="OrthoDB" id="8197458at2759"/>
<evidence type="ECO:0000256" key="14">
    <source>
        <dbReference type="SAM" id="MobiDB-lite"/>
    </source>
</evidence>
<keyword evidence="7 13" id="KW-0863">Zinc-finger</keyword>
<feature type="region of interest" description="Disordered" evidence="14">
    <location>
        <begin position="1"/>
        <end position="20"/>
    </location>
</feature>
<dbReference type="GO" id="GO:0005737">
    <property type="term" value="C:cytoplasm"/>
    <property type="evidence" value="ECO:0007669"/>
    <property type="project" value="UniProtKB-SubCell"/>
</dbReference>
<dbReference type="PROSITE" id="PS00028">
    <property type="entry name" value="ZINC_FINGER_C2H2_1"/>
    <property type="match status" value="3"/>
</dbReference>
<evidence type="ECO:0000259" key="15">
    <source>
        <dbReference type="PROSITE" id="PS50157"/>
    </source>
</evidence>
<evidence type="ECO:0000256" key="13">
    <source>
        <dbReference type="PROSITE-ProRule" id="PRU00042"/>
    </source>
</evidence>
<evidence type="ECO:0000256" key="6">
    <source>
        <dbReference type="ARBA" id="ARBA00022737"/>
    </source>
</evidence>
<dbReference type="GO" id="GO:0000978">
    <property type="term" value="F:RNA polymerase II cis-regulatory region sequence-specific DNA binding"/>
    <property type="evidence" value="ECO:0007669"/>
    <property type="project" value="TreeGrafter"/>
</dbReference>
<feature type="domain" description="C2H2-type" evidence="15">
    <location>
        <begin position="379"/>
        <end position="406"/>
    </location>
</feature>
<comment type="caution">
    <text evidence="16">The sequence shown here is derived from an EMBL/GenBank/DDBJ whole genome shotgun (WGS) entry which is preliminary data.</text>
</comment>
<feature type="compositionally biased region" description="Low complexity" evidence="14">
    <location>
        <begin position="214"/>
        <end position="230"/>
    </location>
</feature>
<name>A0A1Y3BFC8_EURMA</name>
<evidence type="ECO:0000256" key="9">
    <source>
        <dbReference type="ARBA" id="ARBA00023015"/>
    </source>
</evidence>
<evidence type="ECO:0000256" key="11">
    <source>
        <dbReference type="ARBA" id="ARBA00023163"/>
    </source>
</evidence>
<dbReference type="Proteomes" id="UP000194236">
    <property type="component" value="Unassembled WGS sequence"/>
</dbReference>
<feature type="domain" description="C2H2-type" evidence="15">
    <location>
        <begin position="321"/>
        <end position="350"/>
    </location>
</feature>
<dbReference type="FunFam" id="3.30.160.60:FF:000092">
    <property type="entry name" value="Early growth response protein 3"/>
    <property type="match status" value="1"/>
</dbReference>
<dbReference type="Pfam" id="PF00096">
    <property type="entry name" value="zf-C2H2"/>
    <property type="match status" value="2"/>
</dbReference>
<dbReference type="GO" id="GO:0000981">
    <property type="term" value="F:DNA-binding transcription factor activity, RNA polymerase II-specific"/>
    <property type="evidence" value="ECO:0007669"/>
    <property type="project" value="TreeGrafter"/>
</dbReference>
<keyword evidence="11" id="KW-0804">Transcription</keyword>
<dbReference type="Gene3D" id="3.30.160.60">
    <property type="entry name" value="Classic Zinc Finger"/>
    <property type="match status" value="3"/>
</dbReference>
<keyword evidence="5" id="KW-0479">Metal-binding</keyword>
<keyword evidence="10" id="KW-0238">DNA-binding</keyword>
<comment type="similarity">
    <text evidence="3">Belongs to the EGR C2H2-type zinc-finger protein family.</text>
</comment>
<accession>A0A1Y3BFC8</accession>
<feature type="compositionally biased region" description="Low complexity" evidence="14">
    <location>
        <begin position="247"/>
        <end position="264"/>
    </location>
</feature>
<evidence type="ECO:0000256" key="10">
    <source>
        <dbReference type="ARBA" id="ARBA00023125"/>
    </source>
</evidence>
<dbReference type="PANTHER" id="PTHR23235">
    <property type="entry name" value="KRUEPPEL-LIKE TRANSCRIPTION FACTOR"/>
    <property type="match status" value="1"/>
</dbReference>
<feature type="compositionally biased region" description="Low complexity" evidence="14">
    <location>
        <begin position="429"/>
        <end position="466"/>
    </location>
</feature>
<dbReference type="InterPro" id="IPR013087">
    <property type="entry name" value="Znf_C2H2_type"/>
</dbReference>
<dbReference type="SMART" id="SM00355">
    <property type="entry name" value="ZnF_C2H2"/>
    <property type="match status" value="3"/>
</dbReference>
<organism evidence="16 17">
    <name type="scientific">Euroglyphus maynei</name>
    <name type="common">Mayne's house dust mite</name>
    <dbReference type="NCBI Taxonomy" id="6958"/>
    <lineage>
        <taxon>Eukaryota</taxon>
        <taxon>Metazoa</taxon>
        <taxon>Ecdysozoa</taxon>
        <taxon>Arthropoda</taxon>
        <taxon>Chelicerata</taxon>
        <taxon>Arachnida</taxon>
        <taxon>Acari</taxon>
        <taxon>Acariformes</taxon>
        <taxon>Sarcoptiformes</taxon>
        <taxon>Astigmata</taxon>
        <taxon>Psoroptidia</taxon>
        <taxon>Analgoidea</taxon>
        <taxon>Pyroglyphidae</taxon>
        <taxon>Pyroglyphinae</taxon>
        <taxon>Euroglyphus</taxon>
    </lineage>
</organism>
<proteinExistence type="inferred from homology"/>
<evidence type="ECO:0000256" key="7">
    <source>
        <dbReference type="ARBA" id="ARBA00022771"/>
    </source>
</evidence>
<feature type="compositionally biased region" description="Basic residues" evidence="14">
    <location>
        <begin position="396"/>
        <end position="408"/>
    </location>
</feature>
<keyword evidence="8" id="KW-0862">Zinc</keyword>
<dbReference type="PANTHER" id="PTHR23235:SF60">
    <property type="entry name" value="STRIPE, ISOFORM D"/>
    <property type="match status" value="1"/>
</dbReference>
<protein>
    <submittedName>
        <fullName evidence="16">Zinc finger, C2H2 type</fullName>
    </submittedName>
</protein>
<dbReference type="EMBL" id="MUJZ01027313">
    <property type="protein sequence ID" value="OTF78578.1"/>
    <property type="molecule type" value="Genomic_DNA"/>
</dbReference>
<evidence type="ECO:0000313" key="17">
    <source>
        <dbReference type="Proteomes" id="UP000194236"/>
    </source>
</evidence>
<dbReference type="PROSITE" id="PS50157">
    <property type="entry name" value="ZINC_FINGER_C2H2_2"/>
    <property type="match status" value="3"/>
</dbReference>
<keyword evidence="9" id="KW-0805">Transcription regulation</keyword>
<gene>
    <name evidence="16" type="ORF">BLA29_003593</name>
</gene>
<keyword evidence="4" id="KW-0963">Cytoplasm</keyword>
<evidence type="ECO:0000256" key="2">
    <source>
        <dbReference type="ARBA" id="ARBA00004496"/>
    </source>
</evidence>
<comment type="subcellular location">
    <subcellularLocation>
        <location evidence="2">Cytoplasm</location>
    </subcellularLocation>
    <subcellularLocation>
        <location evidence="1">Nucleus</location>
    </subcellularLocation>
</comment>
<dbReference type="GO" id="GO:0005634">
    <property type="term" value="C:nucleus"/>
    <property type="evidence" value="ECO:0007669"/>
    <property type="project" value="UniProtKB-SubCell"/>
</dbReference>
<evidence type="ECO:0000256" key="3">
    <source>
        <dbReference type="ARBA" id="ARBA00005682"/>
    </source>
</evidence>
<feature type="region of interest" description="Disordered" evidence="14">
    <location>
        <begin position="392"/>
        <end position="493"/>
    </location>
</feature>
<dbReference type="GO" id="GO:0008270">
    <property type="term" value="F:zinc ion binding"/>
    <property type="evidence" value="ECO:0007669"/>
    <property type="project" value="UniProtKB-KW"/>
</dbReference>
<evidence type="ECO:0000256" key="5">
    <source>
        <dbReference type="ARBA" id="ARBA00022723"/>
    </source>
</evidence>
<sequence>SETISSTPSSTTSSSSSPFITISSGQFDPIHGTISGDPLSASYTQRAETLFAGTSSSSFITPQTSTHSLYGNSGIGQSCSQLQTADLINTSVGGNILNINGSSSTSASYITPSTLTLATPAAIVGEDLFISRAPQPHKYHAAQWPYYTTTTSTSHSTPSTLEYSNIIVPGTSLLTTGNIISIKQELCDAETASYGGSNISSATDIINVTANDPLSNSPSSSSGLVLESNNGAGPGESGSTGRESRRNSNQSYSGSTSTASGGQQPQERPATLAEYNQSTSKGHEILSQAYQNSAIPLKLLPVKTRKYPNRPSKTPVHERPYACPIDACDRRFSRSDELTRHIRIHTGQKPFQCRICMRSFSRSDHLTTHVRTHTGEKPFSCDLCGRKFARSDEKKRHAKVHMKQKIKRERGSSGSAGHRAQRSGGNGHSSSSSSNSQQQQQQQMAISQQHSTTMSSSIASQLSASLCPQSSMITGHHGGGEHLRTKTHKLQVK</sequence>
<dbReference type="SUPFAM" id="SSF57667">
    <property type="entry name" value="beta-beta-alpha zinc fingers"/>
    <property type="match status" value="2"/>
</dbReference>
<feature type="region of interest" description="Disordered" evidence="14">
    <location>
        <begin position="213"/>
        <end position="276"/>
    </location>
</feature>
<dbReference type="AlphaFoldDB" id="A0A1Y3BFC8"/>